<comment type="caution">
    <text evidence="3">The sequence shown here is derived from an EMBL/GenBank/DDBJ whole genome shotgun (WGS) entry which is preliminary data.</text>
</comment>
<dbReference type="GO" id="GO:0000974">
    <property type="term" value="C:Prp19 complex"/>
    <property type="evidence" value="ECO:0007669"/>
    <property type="project" value="UniProtKB-UniRule"/>
</dbReference>
<comment type="function">
    <text evidence="1">Ubiquitin-protein ligase which is mainly involved pre-mRNA splicing and DNA repair. Required for pre-mRNA splicing as component of the spliceosome.</text>
</comment>
<comment type="subcellular location">
    <subcellularLocation>
        <location evidence="1">Nucleus</location>
    </subcellularLocation>
</comment>
<keyword evidence="1" id="KW-0833">Ubl conjugation pathway</keyword>
<evidence type="ECO:0000259" key="2">
    <source>
        <dbReference type="Pfam" id="PF08606"/>
    </source>
</evidence>
<evidence type="ECO:0000313" key="4">
    <source>
        <dbReference type="Proteomes" id="UP000886523"/>
    </source>
</evidence>
<comment type="pathway">
    <text evidence="1">Protein modification; protein ubiquitination.</text>
</comment>
<evidence type="ECO:0000256" key="1">
    <source>
        <dbReference type="RuleBase" id="RU367101"/>
    </source>
</evidence>
<dbReference type="SUPFAM" id="SSF57850">
    <property type="entry name" value="RING/U-box"/>
    <property type="match status" value="1"/>
</dbReference>
<dbReference type="GO" id="GO:0005737">
    <property type="term" value="C:cytoplasm"/>
    <property type="evidence" value="ECO:0007669"/>
    <property type="project" value="TreeGrafter"/>
</dbReference>
<dbReference type="Pfam" id="PF08606">
    <property type="entry name" value="Prp19"/>
    <property type="match status" value="1"/>
</dbReference>
<dbReference type="EMBL" id="MU129055">
    <property type="protein sequence ID" value="KAF9508608.1"/>
    <property type="molecule type" value="Genomic_DNA"/>
</dbReference>
<keyword evidence="4" id="KW-1185">Reference proteome</keyword>
<accession>A0A9P6AMP4</accession>
<dbReference type="GO" id="GO:0061630">
    <property type="term" value="F:ubiquitin protein ligase activity"/>
    <property type="evidence" value="ECO:0007669"/>
    <property type="project" value="UniProtKB-UniRule"/>
</dbReference>
<dbReference type="Proteomes" id="UP000886523">
    <property type="component" value="Unassembled WGS sequence"/>
</dbReference>
<dbReference type="InterPro" id="IPR013083">
    <property type="entry name" value="Znf_RING/FYVE/PHD"/>
</dbReference>
<dbReference type="EC" id="2.3.2.27" evidence="1"/>
<keyword evidence="1" id="KW-0539">Nucleus</keyword>
<gene>
    <name evidence="3" type="ORF">BS47DRAFT_1302624</name>
</gene>
<keyword evidence="1" id="KW-0234">DNA repair</keyword>
<dbReference type="PANTHER" id="PTHR43995">
    <property type="entry name" value="PRE-MRNA-PROCESSING FACTOR 19"/>
    <property type="match status" value="1"/>
</dbReference>
<comment type="catalytic activity">
    <reaction evidence="1">
        <text>S-ubiquitinyl-[E2 ubiquitin-conjugating enzyme]-L-cysteine + [acceptor protein]-L-lysine = [E2 ubiquitin-conjugating enzyme]-L-cysteine + N(6)-ubiquitinyl-[acceptor protein]-L-lysine.</text>
        <dbReference type="EC" id="2.3.2.27"/>
    </reaction>
</comment>
<dbReference type="AlphaFoldDB" id="A0A9P6AMP4"/>
<keyword evidence="1" id="KW-0227">DNA damage</keyword>
<dbReference type="OrthoDB" id="687049at2759"/>
<dbReference type="GO" id="GO:0070534">
    <property type="term" value="P:protein K63-linked ubiquitination"/>
    <property type="evidence" value="ECO:0007669"/>
    <property type="project" value="UniProtKB-UniRule"/>
</dbReference>
<name>A0A9P6AMP4_9AGAM</name>
<dbReference type="Gene3D" id="3.30.40.10">
    <property type="entry name" value="Zinc/RING finger domain, C3HC4 (zinc finger)"/>
    <property type="match status" value="1"/>
</dbReference>
<comment type="subunit">
    <text evidence="1">Homotetramer.</text>
</comment>
<keyword evidence="1" id="KW-0508">mRNA splicing</keyword>
<dbReference type="InterPro" id="IPR013915">
    <property type="entry name" value="Prp19_cc"/>
</dbReference>
<evidence type="ECO:0000313" key="3">
    <source>
        <dbReference type="EMBL" id="KAF9508608.1"/>
    </source>
</evidence>
<proteinExistence type="inferred from homology"/>
<reference evidence="3" key="1">
    <citation type="journal article" date="2020" name="Nat. Commun.">
        <title>Large-scale genome sequencing of mycorrhizal fungi provides insights into the early evolution of symbiotic traits.</title>
        <authorList>
            <person name="Miyauchi S."/>
            <person name="Kiss E."/>
            <person name="Kuo A."/>
            <person name="Drula E."/>
            <person name="Kohler A."/>
            <person name="Sanchez-Garcia M."/>
            <person name="Morin E."/>
            <person name="Andreopoulos B."/>
            <person name="Barry K.W."/>
            <person name="Bonito G."/>
            <person name="Buee M."/>
            <person name="Carver A."/>
            <person name="Chen C."/>
            <person name="Cichocki N."/>
            <person name="Clum A."/>
            <person name="Culley D."/>
            <person name="Crous P.W."/>
            <person name="Fauchery L."/>
            <person name="Girlanda M."/>
            <person name="Hayes R.D."/>
            <person name="Keri Z."/>
            <person name="LaButti K."/>
            <person name="Lipzen A."/>
            <person name="Lombard V."/>
            <person name="Magnuson J."/>
            <person name="Maillard F."/>
            <person name="Murat C."/>
            <person name="Nolan M."/>
            <person name="Ohm R.A."/>
            <person name="Pangilinan J."/>
            <person name="Pereira M.F."/>
            <person name="Perotto S."/>
            <person name="Peter M."/>
            <person name="Pfister S."/>
            <person name="Riley R."/>
            <person name="Sitrit Y."/>
            <person name="Stielow J.B."/>
            <person name="Szollosi G."/>
            <person name="Zifcakova L."/>
            <person name="Stursova M."/>
            <person name="Spatafora J.W."/>
            <person name="Tedersoo L."/>
            <person name="Vaario L.M."/>
            <person name="Yamada A."/>
            <person name="Yan M."/>
            <person name="Wang P."/>
            <person name="Xu J."/>
            <person name="Bruns T."/>
            <person name="Baldrian P."/>
            <person name="Vilgalys R."/>
            <person name="Dunand C."/>
            <person name="Henrissat B."/>
            <person name="Grigoriev I.V."/>
            <person name="Hibbett D."/>
            <person name="Nagy L.G."/>
            <person name="Martin F.M."/>
        </authorList>
    </citation>
    <scope>NUCLEOTIDE SEQUENCE</scope>
    <source>
        <strain evidence="3">UP504</strain>
    </source>
</reference>
<dbReference type="GO" id="GO:0000398">
    <property type="term" value="P:mRNA splicing, via spliceosome"/>
    <property type="evidence" value="ECO:0007669"/>
    <property type="project" value="InterPro"/>
</dbReference>
<comment type="similarity">
    <text evidence="1">Belongs to the WD repeat PRP19 family.</text>
</comment>
<dbReference type="InterPro" id="IPR038959">
    <property type="entry name" value="Prp19"/>
</dbReference>
<organism evidence="3 4">
    <name type="scientific">Hydnum rufescens UP504</name>
    <dbReference type="NCBI Taxonomy" id="1448309"/>
    <lineage>
        <taxon>Eukaryota</taxon>
        <taxon>Fungi</taxon>
        <taxon>Dikarya</taxon>
        <taxon>Basidiomycota</taxon>
        <taxon>Agaricomycotina</taxon>
        <taxon>Agaricomycetes</taxon>
        <taxon>Cantharellales</taxon>
        <taxon>Hydnaceae</taxon>
        <taxon>Hydnum</taxon>
    </lineage>
</organism>
<dbReference type="PANTHER" id="PTHR43995:SF1">
    <property type="entry name" value="PRE-MRNA-PROCESSING FACTOR 19"/>
    <property type="match status" value="1"/>
</dbReference>
<keyword evidence="1" id="KW-0747">Spliceosome</keyword>
<sequence length="90" mass="10144">MCPVSSKSEHLYKHHFIENYVLENGTDPMTGERPTEEDLIPIKTSKPSTASPCPATLTSIPVILHTLQNEWDALILELYLPRTQELIISV</sequence>
<feature type="domain" description="Prp19 coiled-coil region" evidence="2">
    <location>
        <begin position="57"/>
        <end position="83"/>
    </location>
</feature>
<protein>
    <recommendedName>
        <fullName evidence="1">Pre-mRNA-processing factor 19</fullName>
        <ecNumber evidence="1">2.3.2.27</ecNumber>
    </recommendedName>
</protein>
<keyword evidence="1" id="KW-0808">Transferase</keyword>
<dbReference type="GO" id="GO:0071006">
    <property type="term" value="C:U2-type catalytic step 1 spliceosome"/>
    <property type="evidence" value="ECO:0007669"/>
    <property type="project" value="TreeGrafter"/>
</dbReference>
<keyword evidence="1" id="KW-0507">mRNA processing</keyword>
<dbReference type="GO" id="GO:0006281">
    <property type="term" value="P:DNA repair"/>
    <property type="evidence" value="ECO:0007669"/>
    <property type="project" value="UniProtKB-KW"/>
</dbReference>